<dbReference type="EMBL" id="OW240914">
    <property type="protein sequence ID" value="CAH2275936.1"/>
    <property type="molecule type" value="Genomic_DNA"/>
</dbReference>
<evidence type="ECO:0000313" key="2">
    <source>
        <dbReference type="EMBL" id="CAH2222431.1"/>
    </source>
</evidence>
<proteinExistence type="predicted"/>
<evidence type="ECO:0000256" key="1">
    <source>
        <dbReference type="SAM" id="MobiDB-lite"/>
    </source>
</evidence>
<evidence type="ECO:0000313" key="3">
    <source>
        <dbReference type="EMBL" id="CAH2275936.1"/>
    </source>
</evidence>
<dbReference type="AlphaFoldDB" id="A0AAD1R508"/>
<organism evidence="2 4">
    <name type="scientific">Pelobates cultripes</name>
    <name type="common">Western spadefoot toad</name>
    <dbReference type="NCBI Taxonomy" id="61616"/>
    <lineage>
        <taxon>Eukaryota</taxon>
        <taxon>Metazoa</taxon>
        <taxon>Chordata</taxon>
        <taxon>Craniata</taxon>
        <taxon>Vertebrata</taxon>
        <taxon>Euteleostomi</taxon>
        <taxon>Amphibia</taxon>
        <taxon>Batrachia</taxon>
        <taxon>Anura</taxon>
        <taxon>Pelobatoidea</taxon>
        <taxon>Pelobatidae</taxon>
        <taxon>Pelobates</taxon>
    </lineage>
</organism>
<accession>A0AAD1R508</accession>
<dbReference type="Proteomes" id="UP001295444">
    <property type="component" value="Chromosome 03"/>
</dbReference>
<gene>
    <name evidence="3" type="ORF">PECUL_23A004108</name>
    <name evidence="2" type="ORF">PECUL_23A038759</name>
</gene>
<feature type="region of interest" description="Disordered" evidence="1">
    <location>
        <begin position="79"/>
        <end position="141"/>
    </location>
</feature>
<protein>
    <submittedName>
        <fullName evidence="2">Uncharacterized protein</fullName>
    </submittedName>
</protein>
<feature type="compositionally biased region" description="Polar residues" evidence="1">
    <location>
        <begin position="79"/>
        <end position="104"/>
    </location>
</feature>
<sequence length="173" mass="18425">MPKMADAMCTGDMGRNSSLPALTADTATLASRPCHTGKQDYLYPLTQPLKSAMSAAALGGWGYTTDRPLLYGGTESTTKRVTSAARQTSYLPPTQPATARTLQRQLCVDDAGPPIAADNGPQGTKQDKHSVPRLQPQGSRRMAQRAAGLDCVLLPALVDTHPLLHETDRAGIR</sequence>
<dbReference type="EMBL" id="OW240912">
    <property type="protein sequence ID" value="CAH2222431.1"/>
    <property type="molecule type" value="Genomic_DNA"/>
</dbReference>
<keyword evidence="4" id="KW-1185">Reference proteome</keyword>
<name>A0AAD1R508_PELCU</name>
<reference evidence="2" key="1">
    <citation type="submission" date="2022-03" db="EMBL/GenBank/DDBJ databases">
        <authorList>
            <person name="Alioto T."/>
            <person name="Alioto T."/>
            <person name="Gomez Garrido J."/>
        </authorList>
    </citation>
    <scope>NUCLEOTIDE SEQUENCE</scope>
</reference>
<evidence type="ECO:0000313" key="4">
    <source>
        <dbReference type="Proteomes" id="UP001295444"/>
    </source>
</evidence>
<dbReference type="Proteomes" id="UP001295444">
    <property type="component" value="Chromosome 01"/>
</dbReference>